<comment type="cofactor">
    <cofactor evidence="1">
        <name>Mg(2+)</name>
        <dbReference type="ChEBI" id="CHEBI:18420"/>
    </cofactor>
</comment>
<dbReference type="GO" id="GO:0052621">
    <property type="term" value="F:diguanylate cyclase activity"/>
    <property type="evidence" value="ECO:0007669"/>
    <property type="project" value="UniProtKB-EC"/>
</dbReference>
<dbReference type="KEGG" id="sbj:CF168_03565"/>
<sequence>MNMRLKGLSRFSWFNSLRYRLTFFFGGISLIFCLGFTSYLSSITSDKLLNAYANQLTMIGSSIETSISNNIDERAREISLLSKRTLFSGTRADYPRIRQNLDHIKASYEYYSWLGFADINGIVQYAADGTLEGHDVSKRPWFISGKTGVFIGDVHDAVLLAKVLNIDKNDPLRLIDFAAPVFDTDNNLLGVVATHSNWKWVNSVIESALARSEQQTGIDVQILSRDNGILYPQVSANQSIPQDLLPKDNSSQLILWPDGHEYLTGVTPLKSTLMDPLGWRIVVRIPKNIALQEIAQLQRQLLWVSVIAVLLCLWFVYRMSISMSLPLERLIAVTRAIQAGDQRVKFPKSNGLIEISFLIDAIQKMTFSLLSHEKSLVEMNQTLEHKVQERTKELESVNQELERLSRRDPLTDLHNRRSVAEHIDNEFTRLKHFGLSYAIMMVDIDHFKKVNDTYGHETGDMVLVEVARILSQAVRKADLVARYGGEEFLIILTGTESADALVMAEKIRATIEMTELTMVKHVTASIGVSCVEQTDQSAYDVVRRADSALYLAKTTGRNKVCT</sequence>
<dbReference type="InterPro" id="IPR029787">
    <property type="entry name" value="Nucleotide_cyclase"/>
</dbReference>
<dbReference type="PANTHER" id="PTHR45138">
    <property type="entry name" value="REGULATORY COMPONENTS OF SENSORY TRANSDUCTION SYSTEM"/>
    <property type="match status" value="1"/>
</dbReference>
<comment type="catalytic activity">
    <reaction evidence="3">
        <text>2 GTP = 3',3'-c-di-GMP + 2 diphosphate</text>
        <dbReference type="Rhea" id="RHEA:24898"/>
        <dbReference type="ChEBI" id="CHEBI:33019"/>
        <dbReference type="ChEBI" id="CHEBI:37565"/>
        <dbReference type="ChEBI" id="CHEBI:58805"/>
        <dbReference type="EC" id="2.7.7.65"/>
    </reaction>
</comment>
<dbReference type="Gene3D" id="6.10.340.10">
    <property type="match status" value="1"/>
</dbReference>
<dbReference type="PROSITE" id="PS50887">
    <property type="entry name" value="GGDEF"/>
    <property type="match status" value="1"/>
</dbReference>
<evidence type="ECO:0000313" key="7">
    <source>
        <dbReference type="EMBL" id="ASK68017.1"/>
    </source>
</evidence>
<evidence type="ECO:0000256" key="5">
    <source>
        <dbReference type="SAM" id="Phobius"/>
    </source>
</evidence>
<evidence type="ECO:0000256" key="1">
    <source>
        <dbReference type="ARBA" id="ARBA00001946"/>
    </source>
</evidence>
<dbReference type="Pfam" id="PF00990">
    <property type="entry name" value="GGDEF"/>
    <property type="match status" value="1"/>
</dbReference>
<dbReference type="NCBIfam" id="TIGR00254">
    <property type="entry name" value="GGDEF"/>
    <property type="match status" value="1"/>
</dbReference>
<dbReference type="Gene3D" id="3.30.450.20">
    <property type="entry name" value="PAS domain"/>
    <property type="match status" value="1"/>
</dbReference>
<proteinExistence type="predicted"/>
<name>A0A220UIM7_9GAMM</name>
<dbReference type="EC" id="2.7.7.65" evidence="2"/>
<dbReference type="SMART" id="SM00267">
    <property type="entry name" value="GGDEF"/>
    <property type="match status" value="1"/>
</dbReference>
<reference evidence="7 8" key="1">
    <citation type="submission" date="2017-07" db="EMBL/GenBank/DDBJ databases">
        <title>Phenotypical and genomic characterization of a clinical isolate of Shewanella bicestrii sp. nov. producing an extended-spectrum beta-lactamase and a new oxacillinase variant.</title>
        <authorList>
            <person name="Jousset A.B."/>
            <person name="Bonnin R.A."/>
            <person name="Girlich D."/>
            <person name="Dabos L."/>
            <person name="Potron A."/>
            <person name="Dortet L."/>
            <person name="Glaser P."/>
            <person name="Naas T."/>
        </authorList>
    </citation>
    <scope>NUCLEOTIDE SEQUENCE [LARGE SCALE GENOMIC DNA]</scope>
    <source>
        <strain evidence="7 8">JAB-1</strain>
    </source>
</reference>
<accession>A0A220UIM7</accession>
<dbReference type="EMBL" id="CP022358">
    <property type="protein sequence ID" value="ASK68017.1"/>
    <property type="molecule type" value="Genomic_DNA"/>
</dbReference>
<feature type="transmembrane region" description="Helical" evidence="5">
    <location>
        <begin position="21"/>
        <end position="40"/>
    </location>
</feature>
<keyword evidence="5" id="KW-1133">Transmembrane helix</keyword>
<dbReference type="Proteomes" id="UP000198367">
    <property type="component" value="Chromosome"/>
</dbReference>
<dbReference type="InterPro" id="IPR000160">
    <property type="entry name" value="GGDEF_dom"/>
</dbReference>
<keyword evidence="8" id="KW-1185">Reference proteome</keyword>
<evidence type="ECO:0000313" key="8">
    <source>
        <dbReference type="Proteomes" id="UP000198367"/>
    </source>
</evidence>
<dbReference type="FunFam" id="3.30.70.270:FF:000001">
    <property type="entry name" value="Diguanylate cyclase domain protein"/>
    <property type="match status" value="1"/>
</dbReference>
<dbReference type="GO" id="GO:1902201">
    <property type="term" value="P:negative regulation of bacterial-type flagellum-dependent cell motility"/>
    <property type="evidence" value="ECO:0007669"/>
    <property type="project" value="TreeGrafter"/>
</dbReference>
<dbReference type="PANTHER" id="PTHR45138:SF9">
    <property type="entry name" value="DIGUANYLATE CYCLASE DGCM-RELATED"/>
    <property type="match status" value="1"/>
</dbReference>
<dbReference type="AlphaFoldDB" id="A0A220UIM7"/>
<dbReference type="SUPFAM" id="SSF55073">
    <property type="entry name" value="Nucleotide cyclase"/>
    <property type="match status" value="1"/>
</dbReference>
<gene>
    <name evidence="7" type="ORF">CF168_03565</name>
</gene>
<feature type="coiled-coil region" evidence="4">
    <location>
        <begin position="380"/>
        <end position="407"/>
    </location>
</feature>
<evidence type="ECO:0000256" key="4">
    <source>
        <dbReference type="SAM" id="Coils"/>
    </source>
</evidence>
<evidence type="ECO:0000256" key="3">
    <source>
        <dbReference type="ARBA" id="ARBA00034247"/>
    </source>
</evidence>
<protein>
    <recommendedName>
        <fullName evidence="2">diguanylate cyclase</fullName>
        <ecNumber evidence="2">2.7.7.65</ecNumber>
    </recommendedName>
</protein>
<dbReference type="InterPro" id="IPR050469">
    <property type="entry name" value="Diguanylate_Cyclase"/>
</dbReference>
<dbReference type="CDD" id="cd01949">
    <property type="entry name" value="GGDEF"/>
    <property type="match status" value="1"/>
</dbReference>
<keyword evidence="4" id="KW-0175">Coiled coil</keyword>
<dbReference type="GO" id="GO:0043709">
    <property type="term" value="P:cell adhesion involved in single-species biofilm formation"/>
    <property type="evidence" value="ECO:0007669"/>
    <property type="project" value="TreeGrafter"/>
</dbReference>
<evidence type="ECO:0000259" key="6">
    <source>
        <dbReference type="PROSITE" id="PS50887"/>
    </source>
</evidence>
<keyword evidence="5" id="KW-0812">Transmembrane</keyword>
<dbReference type="GO" id="GO:0005886">
    <property type="term" value="C:plasma membrane"/>
    <property type="evidence" value="ECO:0007669"/>
    <property type="project" value="TreeGrafter"/>
</dbReference>
<keyword evidence="5" id="KW-0472">Membrane</keyword>
<dbReference type="CDD" id="cd12914">
    <property type="entry name" value="PDC1_DGC_like"/>
    <property type="match status" value="1"/>
</dbReference>
<dbReference type="Gene3D" id="3.30.70.270">
    <property type="match status" value="1"/>
</dbReference>
<feature type="domain" description="GGDEF" evidence="6">
    <location>
        <begin position="435"/>
        <end position="562"/>
    </location>
</feature>
<dbReference type="InterPro" id="IPR043128">
    <property type="entry name" value="Rev_trsase/Diguanyl_cyclase"/>
</dbReference>
<evidence type="ECO:0000256" key="2">
    <source>
        <dbReference type="ARBA" id="ARBA00012528"/>
    </source>
</evidence>
<organism evidence="7 8">
    <name type="scientific">Shewanella bicestrii</name>
    <dbReference type="NCBI Taxonomy" id="2018305"/>
    <lineage>
        <taxon>Bacteria</taxon>
        <taxon>Pseudomonadati</taxon>
        <taxon>Pseudomonadota</taxon>
        <taxon>Gammaproteobacteria</taxon>
        <taxon>Alteromonadales</taxon>
        <taxon>Shewanellaceae</taxon>
        <taxon>Shewanella</taxon>
    </lineage>
</organism>